<dbReference type="Proteomes" id="UP000285301">
    <property type="component" value="Unassembled WGS sequence"/>
</dbReference>
<evidence type="ECO:0000313" key="12">
    <source>
        <dbReference type="EMBL" id="RWS09289.1"/>
    </source>
</evidence>
<feature type="binding site" evidence="8">
    <location>
        <position position="221"/>
    </location>
    <ligand>
        <name>Zn(2+)</name>
        <dbReference type="ChEBI" id="CHEBI:29105"/>
        <note>catalytic</note>
    </ligand>
</feature>
<keyword evidence="9" id="KW-0443">Lipid metabolism</keyword>
<evidence type="ECO:0000256" key="3">
    <source>
        <dbReference type="ARBA" id="ARBA00022692"/>
    </source>
</evidence>
<dbReference type="InterPro" id="IPR008901">
    <property type="entry name" value="ACER"/>
</dbReference>
<comment type="cofactor">
    <cofactor evidence="8">
        <name>Zn(2+)</name>
        <dbReference type="ChEBI" id="CHEBI:29105"/>
    </cofactor>
</comment>
<organism evidence="12 13">
    <name type="scientific">Dinothrombium tinctorium</name>
    <dbReference type="NCBI Taxonomy" id="1965070"/>
    <lineage>
        <taxon>Eukaryota</taxon>
        <taxon>Metazoa</taxon>
        <taxon>Ecdysozoa</taxon>
        <taxon>Arthropoda</taxon>
        <taxon>Chelicerata</taxon>
        <taxon>Arachnida</taxon>
        <taxon>Acari</taxon>
        <taxon>Acariformes</taxon>
        <taxon>Trombidiformes</taxon>
        <taxon>Prostigmata</taxon>
        <taxon>Anystina</taxon>
        <taxon>Parasitengona</taxon>
        <taxon>Trombidioidea</taxon>
        <taxon>Trombidiidae</taxon>
        <taxon>Dinothrombium</taxon>
    </lineage>
</organism>
<dbReference type="GO" id="GO:0006672">
    <property type="term" value="P:ceramide metabolic process"/>
    <property type="evidence" value="ECO:0007669"/>
    <property type="project" value="InterPro"/>
</dbReference>
<keyword evidence="7" id="KW-0479">Metal-binding</keyword>
<dbReference type="Pfam" id="PF05875">
    <property type="entry name" value="Ceramidase"/>
    <property type="match status" value="1"/>
</dbReference>
<feature type="binding site" evidence="7">
    <location>
        <position position="20"/>
    </location>
    <ligand>
        <name>Ca(2+)</name>
        <dbReference type="ChEBI" id="CHEBI:29108"/>
    </ligand>
</feature>
<evidence type="ECO:0000256" key="2">
    <source>
        <dbReference type="ARBA" id="ARBA00009780"/>
    </source>
</evidence>
<keyword evidence="13" id="KW-1185">Reference proteome</keyword>
<dbReference type="GO" id="GO:0016811">
    <property type="term" value="F:hydrolase activity, acting on carbon-nitrogen (but not peptide) bonds, in linear amides"/>
    <property type="evidence" value="ECO:0007669"/>
    <property type="project" value="InterPro"/>
</dbReference>
<evidence type="ECO:0000313" key="13">
    <source>
        <dbReference type="Proteomes" id="UP000285301"/>
    </source>
</evidence>
<evidence type="ECO:0000256" key="4">
    <source>
        <dbReference type="ARBA" id="ARBA00022801"/>
    </source>
</evidence>
<dbReference type="GO" id="GO:0071602">
    <property type="term" value="P:phytosphingosine biosynthetic process"/>
    <property type="evidence" value="ECO:0007669"/>
    <property type="project" value="TreeGrafter"/>
</dbReference>
<keyword evidence="6 9" id="KW-0472">Membrane</keyword>
<name>A0A3S3S1Y5_9ACAR</name>
<evidence type="ECO:0000256" key="5">
    <source>
        <dbReference type="ARBA" id="ARBA00022989"/>
    </source>
</evidence>
<feature type="transmembrane region" description="Helical" evidence="9">
    <location>
        <begin position="120"/>
        <end position="138"/>
    </location>
</feature>
<evidence type="ECO:0000256" key="7">
    <source>
        <dbReference type="PIRSR" id="PIRSR608901-1"/>
    </source>
</evidence>
<keyword evidence="4 9" id="KW-0378">Hydrolase</keyword>
<feature type="binding site" evidence="8">
    <location>
        <position position="217"/>
    </location>
    <ligand>
        <name>Zn(2+)</name>
        <dbReference type="ChEBI" id="CHEBI:29105"/>
        <note>catalytic</note>
    </ligand>
</feature>
<feature type="binding site" evidence="7">
    <location>
        <position position="21"/>
    </location>
    <ligand>
        <name>Ca(2+)</name>
        <dbReference type="ChEBI" id="CHEBI:29108"/>
    </ligand>
</feature>
<evidence type="ECO:0000256" key="1">
    <source>
        <dbReference type="ARBA" id="ARBA00004141"/>
    </source>
</evidence>
<comment type="caution">
    <text evidence="12">The sequence shown here is derived from an EMBL/GenBank/DDBJ whole genome shotgun (WGS) entry which is preliminary data.</text>
</comment>
<feature type="binding site" evidence="7">
    <location>
        <position position="23"/>
    </location>
    <ligand>
        <name>Ca(2+)</name>
        <dbReference type="ChEBI" id="CHEBI:29108"/>
    </ligand>
</feature>
<evidence type="ECO:0000313" key="10">
    <source>
        <dbReference type="EMBL" id="RWS09064.1"/>
    </source>
</evidence>
<dbReference type="PANTHER" id="PTHR46187:SF3">
    <property type="entry name" value="ALKALINE CERAMIDASE 3"/>
    <property type="match status" value="1"/>
</dbReference>
<keyword evidence="3 9" id="KW-0812">Transmembrane</keyword>
<dbReference type="STRING" id="1965070.A0A3S3S1Y5"/>
<evidence type="ECO:0000256" key="9">
    <source>
        <dbReference type="RuleBase" id="RU364079"/>
    </source>
</evidence>
<evidence type="ECO:0000256" key="8">
    <source>
        <dbReference type="PIRSR" id="PIRSR608901-2"/>
    </source>
</evidence>
<feature type="transmembrane region" description="Helical" evidence="9">
    <location>
        <begin position="97"/>
        <end position="113"/>
    </location>
</feature>
<evidence type="ECO:0000256" key="6">
    <source>
        <dbReference type="ARBA" id="ARBA00023136"/>
    </source>
</evidence>
<keyword evidence="7" id="KW-0106">Calcium</keyword>
<feature type="transmembrane region" description="Helical" evidence="9">
    <location>
        <begin position="35"/>
        <end position="53"/>
    </location>
</feature>
<reference evidence="12 13" key="1">
    <citation type="journal article" date="2018" name="Gigascience">
        <title>Genomes of trombidid mites reveal novel predicted allergens and laterally-transferred genes associated with secondary metabolism.</title>
        <authorList>
            <person name="Dong X."/>
            <person name="Chaisiri K."/>
            <person name="Xia D."/>
            <person name="Armstrong S.D."/>
            <person name="Fang Y."/>
            <person name="Donnelly M.J."/>
            <person name="Kadowaki T."/>
            <person name="McGarry J.W."/>
            <person name="Darby A.C."/>
            <person name="Makepeace B.L."/>
        </authorList>
    </citation>
    <scope>NUCLEOTIDE SEQUENCE [LARGE SCALE GENOMIC DNA]</scope>
    <source>
        <strain evidence="12">UoL-WK</strain>
    </source>
</reference>
<comment type="function">
    <text evidence="9">Hydrolyzes the sphingolipid ceramide into sphingosine and free fatty acid.</text>
</comment>
<keyword evidence="5 9" id="KW-1133">Transmembrane helix</keyword>
<feature type="transmembrane region" description="Helical" evidence="9">
    <location>
        <begin position="65"/>
        <end position="85"/>
    </location>
</feature>
<comment type="subcellular location">
    <subcellularLocation>
        <location evidence="1">Membrane</location>
        <topology evidence="1">Multi-pass membrane protein</topology>
    </subcellularLocation>
</comment>
<feature type="transmembrane region" description="Helical" evidence="9">
    <location>
        <begin position="218"/>
        <end position="236"/>
    </location>
</feature>
<protein>
    <recommendedName>
        <fullName evidence="9">Alkaline ceramidase</fullName>
        <ecNumber evidence="9">3.5.1.-</ecNumber>
    </recommendedName>
</protein>
<proteinExistence type="inferred from homology"/>
<dbReference type="GO" id="GO:0046872">
    <property type="term" value="F:metal ion binding"/>
    <property type="evidence" value="ECO:0007669"/>
    <property type="project" value="UniProtKB-KW"/>
</dbReference>
<sequence>MAPIVENNIGYWGNVTSTLDWCEKNYETTFYIAEFWNTVSNVFMIIPPIYSFISSLATGYEVRTLICYTLLTAVGIGSWLFHMTLKYEMQLFDELPMLWGSLFLVFVLATIAFPYLEDNLTFKMGLFVYGIIATTIYLTLKHPLLFQFSYGLLVAFILYLNIYVSRFKRCNAKLFYLSSLLYYTGFLIWNIDNIFCDYLHRLREMIPQVLVPFTQAHAIWHCFAGYGSYIHIYFCAQARALELKRKVRLSWDLIGLKLHYGDLNHMK</sequence>
<dbReference type="AlphaFoldDB" id="A0A3S3S1Y5"/>
<dbReference type="EMBL" id="NCKU01002577">
    <property type="protein sequence ID" value="RWS09289.1"/>
    <property type="molecule type" value="Genomic_DNA"/>
</dbReference>
<feature type="binding site" evidence="7">
    <location>
        <position position="25"/>
    </location>
    <ligand>
        <name>Ca(2+)</name>
        <dbReference type="ChEBI" id="CHEBI:29108"/>
    </ligand>
</feature>
<dbReference type="PANTHER" id="PTHR46187">
    <property type="entry name" value="ALKALINE CERAMIDASE 3"/>
    <property type="match status" value="1"/>
</dbReference>
<accession>A0A3S3S1Y5</accession>
<dbReference type="OrthoDB" id="187171at2759"/>
<feature type="binding site" evidence="7">
    <location>
        <position position="34"/>
    </location>
    <ligand>
        <name>Ca(2+)</name>
        <dbReference type="ChEBI" id="CHEBI:29108"/>
    </ligand>
</feature>
<gene>
    <name evidence="10" type="ORF">B4U79_03581</name>
    <name evidence="12" type="ORF">B4U79_03931</name>
    <name evidence="11" type="ORF">B4U79_12519</name>
</gene>
<feature type="transmembrane region" description="Helical" evidence="9">
    <location>
        <begin position="144"/>
        <end position="162"/>
    </location>
</feature>
<feature type="transmembrane region" description="Helical" evidence="9">
    <location>
        <begin position="174"/>
        <end position="191"/>
    </location>
</feature>
<evidence type="ECO:0000313" key="11">
    <source>
        <dbReference type="EMBL" id="RWS09256.1"/>
    </source>
</evidence>
<feature type="binding site" evidence="8">
    <location>
        <position position="82"/>
    </location>
    <ligand>
        <name>Zn(2+)</name>
        <dbReference type="ChEBI" id="CHEBI:29105"/>
        <note>catalytic</note>
    </ligand>
</feature>
<comment type="similarity">
    <text evidence="2 9">Belongs to the alkaline ceramidase family.</text>
</comment>
<reference evidence="12" key="2">
    <citation type="submission" date="2018-11" db="EMBL/GenBank/DDBJ databases">
        <title>Trombidioid mite genomics.</title>
        <authorList>
            <person name="Dong X."/>
        </authorList>
    </citation>
    <scope>NUCLEOTIDE SEQUENCE</scope>
    <source>
        <strain evidence="12">UoL-WK</strain>
    </source>
</reference>
<dbReference type="GO" id="GO:0005789">
    <property type="term" value="C:endoplasmic reticulum membrane"/>
    <property type="evidence" value="ECO:0007669"/>
    <property type="project" value="TreeGrafter"/>
</dbReference>
<dbReference type="EC" id="3.5.1.-" evidence="9"/>
<keyword evidence="8" id="KW-0862">Zinc</keyword>
<dbReference type="EMBL" id="NCKU01002595">
    <property type="protein sequence ID" value="RWS09256.1"/>
    <property type="molecule type" value="Genomic_DNA"/>
</dbReference>
<dbReference type="EMBL" id="NCKU01002666">
    <property type="protein sequence ID" value="RWS09064.1"/>
    <property type="molecule type" value="Genomic_DNA"/>
</dbReference>